<evidence type="ECO:0000256" key="8">
    <source>
        <dbReference type="RuleBase" id="RU000555"/>
    </source>
</evidence>
<proteinExistence type="inferred from homology"/>
<sequence>MASQGHLRCPWYTRNGIEESSKGTCDCDKRLLWRTQILPFRLPVNRSLAMAPNHLRGVAITGRMPQEYDSILTPECISFVAHLARMYTPRVNELLNRRKDVQARLDKGKKPHFLPETRRIRERDWKVAPIPEDIQDRRVEITGPVDRKMVINALNSGANVYMADFEDSNAPTWRNQIEGMINLRDAVRREISYKDPKSGKTYQLKSKTAVLFVRPRGWHLLEKHMHVDGQAVPAAIFDFALYFFHNAKELLKRNTGPYFYLPKMQSHLEARLWNDVFVEAQAELEVPRGSIRATVLIETLPAAFEMDEILWELREHSAGLNCGRWDYIFSLIKTLREDPNAIMPDRGVVTMEQPCMRAYSLLLIKTCHRRGVFAMGGMSAQIPVKNDPQANEAALQKVKADKEREVKAGHDGTWVAHPALVGVALDIFNAGMSTPNQIDSKPRHDVNVTEEDLLKIPQGPRTEACLRHNCVVGVQYLEAWLGGLGCVPLYNLMEDAATAEICRTQVWQWLRHKARLDNGQVLTRQLFGRLLDEEMQKLRKELGESRWNRGHFPEAIKLFHQFSTSSQLADFLTIAAYDAVVERDSVKPSKL</sequence>
<evidence type="ECO:0000259" key="10">
    <source>
        <dbReference type="Pfam" id="PF20656"/>
    </source>
</evidence>
<evidence type="ECO:0000259" key="9">
    <source>
        <dbReference type="Pfam" id="PF01274"/>
    </source>
</evidence>
<evidence type="ECO:0000256" key="3">
    <source>
        <dbReference type="ARBA" id="ARBA00012636"/>
    </source>
</evidence>
<dbReference type="Pfam" id="PF20659">
    <property type="entry name" value="MS_C"/>
    <property type="match status" value="1"/>
</dbReference>
<evidence type="ECO:0000259" key="11">
    <source>
        <dbReference type="Pfam" id="PF20659"/>
    </source>
</evidence>
<keyword evidence="4 8" id="KW-0329">Glyoxylate bypass</keyword>
<evidence type="ECO:0000256" key="7">
    <source>
        <dbReference type="ARBA" id="ARBA00047918"/>
    </source>
</evidence>
<accession>A0ABP1G8Y2</accession>
<dbReference type="NCBIfam" id="TIGR01344">
    <property type="entry name" value="malate_syn_A"/>
    <property type="match status" value="1"/>
</dbReference>
<keyword evidence="5 8" id="KW-0816">Tricarboxylic acid cycle</keyword>
<keyword evidence="6 8" id="KW-0808">Transferase</keyword>
<dbReference type="InterPro" id="IPR048356">
    <property type="entry name" value="MS_N"/>
</dbReference>
<dbReference type="EMBL" id="CAXHTA020000018">
    <property type="protein sequence ID" value="CAL5228567.1"/>
    <property type="molecule type" value="Genomic_DNA"/>
</dbReference>
<comment type="similarity">
    <text evidence="2 8">Belongs to the malate synthase family.</text>
</comment>
<dbReference type="Pfam" id="PF20656">
    <property type="entry name" value="MS_N"/>
    <property type="match status" value="1"/>
</dbReference>
<dbReference type="Gene3D" id="3.20.20.360">
    <property type="entry name" value="Malate synthase, domain 3"/>
    <property type="match status" value="1"/>
</dbReference>
<gene>
    <name evidence="12" type="primary">g11724</name>
    <name evidence="12" type="ORF">VP750_LOCUS10473</name>
</gene>
<dbReference type="InterPro" id="IPR006252">
    <property type="entry name" value="Malate_synthA"/>
</dbReference>
<dbReference type="InterPro" id="IPR011076">
    <property type="entry name" value="Malate_synth_sf"/>
</dbReference>
<evidence type="ECO:0000256" key="4">
    <source>
        <dbReference type="ARBA" id="ARBA00022435"/>
    </source>
</evidence>
<feature type="domain" description="Malate synthase N-terminal" evidence="10">
    <location>
        <begin position="57"/>
        <end position="117"/>
    </location>
</feature>
<name>A0ABP1G8Y2_9CHLO</name>
<dbReference type="Pfam" id="PF01274">
    <property type="entry name" value="MS_TIM-barrel"/>
    <property type="match status" value="1"/>
</dbReference>
<dbReference type="InterPro" id="IPR046363">
    <property type="entry name" value="MS_N_TIM-barrel_dom"/>
</dbReference>
<dbReference type="InterPro" id="IPR019830">
    <property type="entry name" value="Malate_synthase_CS"/>
</dbReference>
<dbReference type="EC" id="2.3.3.9" evidence="3 8"/>
<comment type="catalytic activity">
    <reaction evidence="7 8">
        <text>glyoxylate + acetyl-CoA + H2O = (S)-malate + CoA + H(+)</text>
        <dbReference type="Rhea" id="RHEA:18181"/>
        <dbReference type="ChEBI" id="CHEBI:15377"/>
        <dbReference type="ChEBI" id="CHEBI:15378"/>
        <dbReference type="ChEBI" id="CHEBI:15589"/>
        <dbReference type="ChEBI" id="CHEBI:36655"/>
        <dbReference type="ChEBI" id="CHEBI:57287"/>
        <dbReference type="ChEBI" id="CHEBI:57288"/>
        <dbReference type="EC" id="2.3.3.9"/>
    </reaction>
</comment>
<dbReference type="PROSITE" id="PS00510">
    <property type="entry name" value="MALATE_SYNTHASE"/>
    <property type="match status" value="1"/>
</dbReference>
<dbReference type="Gene3D" id="1.20.1220.12">
    <property type="entry name" value="Malate synthase, domain III"/>
    <property type="match status" value="1"/>
</dbReference>
<evidence type="ECO:0000313" key="13">
    <source>
        <dbReference type="Proteomes" id="UP001497392"/>
    </source>
</evidence>
<dbReference type="InterPro" id="IPR048355">
    <property type="entry name" value="MS_C"/>
</dbReference>
<evidence type="ECO:0000256" key="5">
    <source>
        <dbReference type="ARBA" id="ARBA00022532"/>
    </source>
</evidence>
<dbReference type="InterPro" id="IPR001465">
    <property type="entry name" value="Malate_synthase_TIM"/>
</dbReference>
<comment type="pathway">
    <text evidence="1 8">Carbohydrate metabolism; glyoxylate cycle; (S)-malate from isocitrate: step 2/2.</text>
</comment>
<reference evidence="12 13" key="1">
    <citation type="submission" date="2024-06" db="EMBL/GenBank/DDBJ databases">
        <authorList>
            <person name="Kraege A."/>
            <person name="Thomma B."/>
        </authorList>
    </citation>
    <scope>NUCLEOTIDE SEQUENCE [LARGE SCALE GENOMIC DNA]</scope>
</reference>
<dbReference type="CDD" id="cd00727">
    <property type="entry name" value="malate_synt_A"/>
    <property type="match status" value="1"/>
</dbReference>
<dbReference type="SUPFAM" id="SSF51645">
    <property type="entry name" value="Malate synthase G"/>
    <property type="match status" value="1"/>
</dbReference>
<evidence type="ECO:0000313" key="12">
    <source>
        <dbReference type="EMBL" id="CAL5228567.1"/>
    </source>
</evidence>
<feature type="domain" description="Malate synthase TIM barrel" evidence="9">
    <location>
        <begin position="210"/>
        <end position="456"/>
    </location>
</feature>
<dbReference type="PANTHER" id="PTHR42902:SF1">
    <property type="entry name" value="MALATE SYNTHASE 1-RELATED"/>
    <property type="match status" value="1"/>
</dbReference>
<evidence type="ECO:0000256" key="1">
    <source>
        <dbReference type="ARBA" id="ARBA00004757"/>
    </source>
</evidence>
<dbReference type="PANTHER" id="PTHR42902">
    <property type="entry name" value="MALATE SYNTHASE"/>
    <property type="match status" value="1"/>
</dbReference>
<organism evidence="12 13">
    <name type="scientific">Coccomyxa viridis</name>
    <dbReference type="NCBI Taxonomy" id="1274662"/>
    <lineage>
        <taxon>Eukaryota</taxon>
        <taxon>Viridiplantae</taxon>
        <taxon>Chlorophyta</taxon>
        <taxon>core chlorophytes</taxon>
        <taxon>Trebouxiophyceae</taxon>
        <taxon>Trebouxiophyceae incertae sedis</taxon>
        <taxon>Coccomyxaceae</taxon>
        <taxon>Coccomyxa</taxon>
    </lineage>
</organism>
<keyword evidence="13" id="KW-1185">Reference proteome</keyword>
<dbReference type="Proteomes" id="UP001497392">
    <property type="component" value="Unassembled WGS sequence"/>
</dbReference>
<evidence type="ECO:0000256" key="6">
    <source>
        <dbReference type="ARBA" id="ARBA00022679"/>
    </source>
</evidence>
<protein>
    <recommendedName>
        <fullName evidence="3 8">Malate synthase</fullName>
        <ecNumber evidence="3 8">2.3.3.9</ecNumber>
    </recommendedName>
</protein>
<evidence type="ECO:0000256" key="2">
    <source>
        <dbReference type="ARBA" id="ARBA00006394"/>
    </source>
</evidence>
<feature type="domain" description="Malate synthase C-terminal" evidence="11">
    <location>
        <begin position="461"/>
        <end position="579"/>
    </location>
</feature>
<dbReference type="InterPro" id="IPR044856">
    <property type="entry name" value="Malate_synth_C_sf"/>
</dbReference>
<comment type="caution">
    <text evidence="12">The sequence shown here is derived from an EMBL/GenBank/DDBJ whole genome shotgun (WGS) entry which is preliminary data.</text>
</comment>